<feature type="domain" description="N-acetyltransferase" evidence="1">
    <location>
        <begin position="6"/>
        <end position="172"/>
    </location>
</feature>
<dbReference type="SUPFAM" id="SSF55729">
    <property type="entry name" value="Acyl-CoA N-acyltransferases (Nat)"/>
    <property type="match status" value="1"/>
</dbReference>
<name>A0A5C6CQB1_9BACT</name>
<dbReference type="OrthoDB" id="263949at2"/>
<accession>A0A5C6CQB1</accession>
<dbReference type="Proteomes" id="UP000318437">
    <property type="component" value="Unassembled WGS sequence"/>
</dbReference>
<dbReference type="Gene3D" id="3.40.630.30">
    <property type="match status" value="1"/>
</dbReference>
<keyword evidence="3" id="KW-1185">Reference proteome</keyword>
<proteinExistence type="predicted"/>
<dbReference type="InterPro" id="IPR000182">
    <property type="entry name" value="GNAT_dom"/>
</dbReference>
<evidence type="ECO:0000313" key="3">
    <source>
        <dbReference type="Proteomes" id="UP000318437"/>
    </source>
</evidence>
<reference evidence="2 3" key="1">
    <citation type="submission" date="2019-02" db="EMBL/GenBank/DDBJ databases">
        <title>Deep-cultivation of Planctomycetes and their phenomic and genomic characterization uncovers novel biology.</title>
        <authorList>
            <person name="Wiegand S."/>
            <person name="Jogler M."/>
            <person name="Boedeker C."/>
            <person name="Pinto D."/>
            <person name="Vollmers J."/>
            <person name="Rivas-Marin E."/>
            <person name="Kohn T."/>
            <person name="Peeters S.H."/>
            <person name="Heuer A."/>
            <person name="Rast P."/>
            <person name="Oberbeckmann S."/>
            <person name="Bunk B."/>
            <person name="Jeske O."/>
            <person name="Meyerdierks A."/>
            <person name="Storesund J.E."/>
            <person name="Kallscheuer N."/>
            <person name="Luecker S."/>
            <person name="Lage O.M."/>
            <person name="Pohl T."/>
            <person name="Merkel B.J."/>
            <person name="Hornburger P."/>
            <person name="Mueller R.-W."/>
            <person name="Bruemmer F."/>
            <person name="Labrenz M."/>
            <person name="Spormann A.M."/>
            <person name="Op Den Camp H."/>
            <person name="Overmann J."/>
            <person name="Amann R."/>
            <person name="Jetten M.S.M."/>
            <person name="Mascher T."/>
            <person name="Medema M.H."/>
            <person name="Devos D.P."/>
            <person name="Kaster A.-K."/>
            <person name="Ovreas L."/>
            <person name="Rohde M."/>
            <person name="Galperin M.Y."/>
            <person name="Jogler C."/>
        </authorList>
    </citation>
    <scope>NUCLEOTIDE SEQUENCE [LARGE SCALE GENOMIC DNA]</scope>
    <source>
        <strain evidence="2 3">Pla144</strain>
    </source>
</reference>
<comment type="caution">
    <text evidence="2">The sequence shown here is derived from an EMBL/GenBank/DDBJ whole genome shotgun (WGS) entry which is preliminary data.</text>
</comment>
<dbReference type="AlphaFoldDB" id="A0A5C6CQB1"/>
<dbReference type="EMBL" id="SJPS01000004">
    <property type="protein sequence ID" value="TWU26125.1"/>
    <property type="molecule type" value="Genomic_DNA"/>
</dbReference>
<organism evidence="2 3">
    <name type="scientific">Bythopirellula polymerisocia</name>
    <dbReference type="NCBI Taxonomy" id="2528003"/>
    <lineage>
        <taxon>Bacteria</taxon>
        <taxon>Pseudomonadati</taxon>
        <taxon>Planctomycetota</taxon>
        <taxon>Planctomycetia</taxon>
        <taxon>Pirellulales</taxon>
        <taxon>Lacipirellulaceae</taxon>
        <taxon>Bythopirellula</taxon>
    </lineage>
</organism>
<dbReference type="RefSeq" id="WP_146451667.1">
    <property type="nucleotide sequence ID" value="NZ_SJPS01000004.1"/>
</dbReference>
<dbReference type="InterPro" id="IPR016181">
    <property type="entry name" value="Acyl_CoA_acyltransferase"/>
</dbReference>
<gene>
    <name evidence="2" type="ORF">Pla144_33420</name>
</gene>
<evidence type="ECO:0000313" key="2">
    <source>
        <dbReference type="EMBL" id="TWU26125.1"/>
    </source>
</evidence>
<protein>
    <recommendedName>
        <fullName evidence="1">N-acetyltransferase domain-containing protein</fullName>
    </recommendedName>
</protein>
<dbReference type="GO" id="GO:0016747">
    <property type="term" value="F:acyltransferase activity, transferring groups other than amino-acyl groups"/>
    <property type="evidence" value="ECO:0007669"/>
    <property type="project" value="InterPro"/>
</dbReference>
<dbReference type="PROSITE" id="PS51186">
    <property type="entry name" value="GNAT"/>
    <property type="match status" value="1"/>
</dbReference>
<evidence type="ECO:0000259" key="1">
    <source>
        <dbReference type="PROSITE" id="PS51186"/>
    </source>
</evidence>
<sequence length="187" mass="20969">MQVETLDSRHLSAEDALAIGRLIVKVWPKPDKDEVFRQKQMLTMGQDYQGPDSQAPRSFVIREGEHMLAHAAVIPRIIGTMQGDIAIAGLCKVCSDPNMRGQGLGELVVRGVFDLVDNGVFEFSLFQTTPRVKEFYEGLGACVTENRFVNSLASNPRECPFWDEVHMRYPANRDWPSGEIDLRGPGY</sequence>